<dbReference type="Gene3D" id="1.10.260.130">
    <property type="match status" value="1"/>
</dbReference>
<organism evidence="1 2">
    <name type="scientific">Mycolicibacterium fortuitum</name>
    <name type="common">Mycobacterium fortuitum</name>
    <dbReference type="NCBI Taxonomy" id="1766"/>
    <lineage>
        <taxon>Bacteria</taxon>
        <taxon>Bacillati</taxon>
        <taxon>Actinomycetota</taxon>
        <taxon>Actinomycetes</taxon>
        <taxon>Mycobacteriales</taxon>
        <taxon>Mycobacteriaceae</taxon>
        <taxon>Mycolicibacterium</taxon>
    </lineage>
</organism>
<reference evidence="1 2" key="1">
    <citation type="submission" date="2018-06" db="EMBL/GenBank/DDBJ databases">
        <authorList>
            <consortium name="Pathogen Informatics"/>
            <person name="Doyle S."/>
        </authorList>
    </citation>
    <scope>NUCLEOTIDE SEQUENCE [LARGE SCALE GENOMIC DNA]</scope>
    <source>
        <strain evidence="1 2">NCTC1542</strain>
    </source>
</reference>
<dbReference type="InterPro" id="IPR005152">
    <property type="entry name" value="Lipase_secreted"/>
</dbReference>
<accession>A0A378UZX5</accession>
<dbReference type="PANTHER" id="PTHR34853">
    <property type="match status" value="1"/>
</dbReference>
<dbReference type="GO" id="GO:0016042">
    <property type="term" value="P:lipid catabolic process"/>
    <property type="evidence" value="ECO:0007669"/>
    <property type="project" value="InterPro"/>
</dbReference>
<dbReference type="AlphaFoldDB" id="A0A378UZX5"/>
<name>A0A378UZX5_MYCFO</name>
<gene>
    <name evidence="1" type="ORF">NCTC1542_04353</name>
</gene>
<dbReference type="EMBL" id="UGQY01000004">
    <property type="protein sequence ID" value="SUA02880.1"/>
    <property type="molecule type" value="Genomic_DNA"/>
</dbReference>
<sequence>MTRRSKSTDGRPCRLRHRSATISGKRTPPRAATIFSVLAIGAAIPMGLVPTFSTISVAYADDSQYWEFYTPPDPLPDGLPGDLVRTEPSRLVLEPSGQLGSFVGTGTRIMYRSTDANGIPVAVTGTYIEPDVPWPGKGPRPLLAYAASAYGMGEQCAPSKLFNQGIHASLDTGFDLMFNLEEGFVATLLARGFAIVLTDGVGMGVHGLMAPQFMNRVAAGTALIDAARAAMKLPDTSLDPDGPVAFWGWLSGGHAALSAAELAGTYAPELHVVGTYANATPTDLAATLPSIDGNYLAGAIGWMLRGIQEAYPNTREAIWDAMTPRGQEMLANTSRQCMLQTGINYMFRHLQPWFKDDLQTMSQNEPFKSILASQRIGNVRPTGPVYLSHNRWDSFGPYAAVVATAKDWCSMGADVTLWTNEQPPLFNKLNTNALLTPFVDGERTMAWVADRFNGVPTAPNCSEIDSSS</sequence>
<evidence type="ECO:0000313" key="2">
    <source>
        <dbReference type="Proteomes" id="UP000255389"/>
    </source>
</evidence>
<dbReference type="SUPFAM" id="SSF53474">
    <property type="entry name" value="alpha/beta-Hydrolases"/>
    <property type="match status" value="1"/>
</dbReference>
<evidence type="ECO:0000313" key="1">
    <source>
        <dbReference type="EMBL" id="SUA02880.1"/>
    </source>
</evidence>
<dbReference type="PANTHER" id="PTHR34853:SF1">
    <property type="entry name" value="LIPASE 5"/>
    <property type="match status" value="1"/>
</dbReference>
<protein>
    <submittedName>
        <fullName evidence="1">Secretory lipase family protein</fullName>
    </submittedName>
</protein>
<dbReference type="PIRSF" id="PIRSF029171">
    <property type="entry name" value="Esterase_LipA"/>
    <property type="match status" value="1"/>
</dbReference>
<dbReference type="InterPro" id="IPR029058">
    <property type="entry name" value="AB_hydrolase_fold"/>
</dbReference>
<proteinExistence type="predicted"/>
<dbReference type="GO" id="GO:0004806">
    <property type="term" value="F:triacylglycerol lipase activity"/>
    <property type="evidence" value="ECO:0007669"/>
    <property type="project" value="InterPro"/>
</dbReference>
<dbReference type="Pfam" id="PF03583">
    <property type="entry name" value="LIP"/>
    <property type="match status" value="1"/>
</dbReference>
<dbReference type="Gene3D" id="3.40.50.1820">
    <property type="entry name" value="alpha/beta hydrolase"/>
    <property type="match status" value="1"/>
</dbReference>
<dbReference type="Proteomes" id="UP000255389">
    <property type="component" value="Unassembled WGS sequence"/>
</dbReference>